<evidence type="ECO:0000259" key="1">
    <source>
        <dbReference type="Pfam" id="PF00149"/>
    </source>
</evidence>
<dbReference type="Pfam" id="PF00149">
    <property type="entry name" value="Metallophos"/>
    <property type="match status" value="1"/>
</dbReference>
<feature type="domain" description="Calcineurin-like phosphoesterase" evidence="1">
    <location>
        <begin position="1"/>
        <end position="236"/>
    </location>
</feature>
<dbReference type="PANTHER" id="PTHR37844">
    <property type="entry name" value="SER/THR PROTEIN PHOSPHATASE SUPERFAMILY (AFU_ORTHOLOGUE AFUA_1G14840)"/>
    <property type="match status" value="1"/>
</dbReference>
<accession>A0ABU8VDM8</accession>
<dbReference type="RefSeq" id="WP_340357036.1">
    <property type="nucleotide sequence ID" value="NZ_JBBKZU010000004.1"/>
</dbReference>
<organism evidence="2 3">
    <name type="scientific">Variovorax ureilyticus</name>
    <dbReference type="NCBI Taxonomy" id="1836198"/>
    <lineage>
        <taxon>Bacteria</taxon>
        <taxon>Pseudomonadati</taxon>
        <taxon>Pseudomonadota</taxon>
        <taxon>Betaproteobacteria</taxon>
        <taxon>Burkholderiales</taxon>
        <taxon>Comamonadaceae</taxon>
        <taxon>Variovorax</taxon>
    </lineage>
</organism>
<protein>
    <submittedName>
        <fullName evidence="2">Metallophosphoesterase</fullName>
    </submittedName>
</protein>
<dbReference type="InterPro" id="IPR004843">
    <property type="entry name" value="Calcineurin-like_PHP"/>
</dbReference>
<dbReference type="EMBL" id="JBBKZU010000004">
    <property type="protein sequence ID" value="MEJ8811767.1"/>
    <property type="molecule type" value="Genomic_DNA"/>
</dbReference>
<name>A0ABU8VDM8_9BURK</name>
<evidence type="ECO:0000313" key="2">
    <source>
        <dbReference type="EMBL" id="MEJ8811767.1"/>
    </source>
</evidence>
<dbReference type="Gene3D" id="3.60.21.10">
    <property type="match status" value="1"/>
</dbReference>
<dbReference type="InterPro" id="IPR029052">
    <property type="entry name" value="Metallo-depent_PP-like"/>
</dbReference>
<dbReference type="PANTHER" id="PTHR37844:SF2">
    <property type="entry name" value="SER_THR PROTEIN PHOSPHATASE SUPERFAMILY (AFU_ORTHOLOGUE AFUA_1G14840)"/>
    <property type="match status" value="1"/>
</dbReference>
<evidence type="ECO:0000313" key="3">
    <source>
        <dbReference type="Proteomes" id="UP001365846"/>
    </source>
</evidence>
<sequence length="283" mass="31657">MKLLILSDLHLEFAPFELPDGLDFDVAILAGDIHSPAVKAARWAGDVARFGGKPVVYVPGNHEFYDTRMDQALAETRAAALSLGVHLLDGDQVVIDGVRFLGATLWTDLELEIDTPGGRRSDASVSMRMATNLMNDYALIRAADEFAEPDTWRARDGRKLKAADTRRIHLRQRKLLTDMLSEPFEGPTVVVTHHAPHRGSLAERYAQDWVSAAFVSELPEAFFDVPVLWVHGHMHQSFDYRVGCCRVVCNPRGYVNWSGRTENSNFDPGLVLHVPDRKDGRRT</sequence>
<comment type="caution">
    <text evidence="2">The sequence shown here is derived from an EMBL/GenBank/DDBJ whole genome shotgun (WGS) entry which is preliminary data.</text>
</comment>
<dbReference type="SUPFAM" id="SSF56300">
    <property type="entry name" value="Metallo-dependent phosphatases"/>
    <property type="match status" value="1"/>
</dbReference>
<keyword evidence="3" id="KW-1185">Reference proteome</keyword>
<dbReference type="Proteomes" id="UP001365846">
    <property type="component" value="Unassembled WGS sequence"/>
</dbReference>
<gene>
    <name evidence="2" type="ORF">WKW77_11870</name>
</gene>
<reference evidence="2 3" key="1">
    <citation type="submission" date="2024-03" db="EMBL/GenBank/DDBJ databases">
        <title>Novel species of the genus Variovorax.</title>
        <authorList>
            <person name="Liu Q."/>
            <person name="Xin Y.-H."/>
        </authorList>
    </citation>
    <scope>NUCLEOTIDE SEQUENCE [LARGE SCALE GENOMIC DNA]</scope>
    <source>
        <strain evidence="2 3">KACC 18899</strain>
    </source>
</reference>
<proteinExistence type="predicted"/>